<feature type="compositionally biased region" description="Basic residues" evidence="1">
    <location>
        <begin position="226"/>
        <end position="236"/>
    </location>
</feature>
<feature type="compositionally biased region" description="Polar residues" evidence="1">
    <location>
        <begin position="1465"/>
        <end position="1482"/>
    </location>
</feature>
<dbReference type="GO" id="GO:0005085">
    <property type="term" value="F:guanyl-nucleotide exchange factor activity"/>
    <property type="evidence" value="ECO:0007669"/>
    <property type="project" value="InterPro"/>
</dbReference>
<gene>
    <name evidence="4" type="ORF">EV44_g4441</name>
</gene>
<dbReference type="Proteomes" id="UP000030854">
    <property type="component" value="Unassembled WGS sequence"/>
</dbReference>
<dbReference type="PROSITE" id="PS50190">
    <property type="entry name" value="SEC7"/>
    <property type="match status" value="1"/>
</dbReference>
<name>A0A0B1NZV4_UNCNE</name>
<comment type="caution">
    <text evidence="4">The sequence shown here is derived from an EMBL/GenBank/DDBJ whole genome shotgun (WGS) entry which is preliminary data.</text>
</comment>
<dbReference type="InterPro" id="IPR023394">
    <property type="entry name" value="Sec7_C_sf"/>
</dbReference>
<evidence type="ECO:0000313" key="5">
    <source>
        <dbReference type="Proteomes" id="UP000030854"/>
    </source>
</evidence>
<feature type="compositionally biased region" description="Polar residues" evidence="1">
    <location>
        <begin position="542"/>
        <end position="553"/>
    </location>
</feature>
<organism evidence="4 5">
    <name type="scientific">Uncinula necator</name>
    <name type="common">Grape powdery mildew</name>
    <dbReference type="NCBI Taxonomy" id="52586"/>
    <lineage>
        <taxon>Eukaryota</taxon>
        <taxon>Fungi</taxon>
        <taxon>Dikarya</taxon>
        <taxon>Ascomycota</taxon>
        <taxon>Pezizomycotina</taxon>
        <taxon>Leotiomycetes</taxon>
        <taxon>Erysiphales</taxon>
        <taxon>Erysiphaceae</taxon>
        <taxon>Erysiphe</taxon>
    </lineage>
</organism>
<feature type="compositionally biased region" description="Low complexity" evidence="1">
    <location>
        <begin position="492"/>
        <end position="502"/>
    </location>
</feature>
<reference evidence="4 5" key="1">
    <citation type="journal article" date="2014" name="BMC Genomics">
        <title>Adaptive genomic structural variation in the grape powdery mildew pathogen, Erysiphe necator.</title>
        <authorList>
            <person name="Jones L."/>
            <person name="Riaz S."/>
            <person name="Morales-Cruz A."/>
            <person name="Amrine K.C."/>
            <person name="McGuire B."/>
            <person name="Gubler W.D."/>
            <person name="Walker M.A."/>
            <person name="Cantu D."/>
        </authorList>
    </citation>
    <scope>NUCLEOTIDE SEQUENCE [LARGE SCALE GENOMIC DNA]</scope>
    <source>
        <strain evidence="5">c</strain>
    </source>
</reference>
<dbReference type="PANTHER" id="PTHR10663:SF373">
    <property type="entry name" value="PH AND SEC7 DOMAIN-CONTAINING PROTEIN C11E3.11C"/>
    <property type="match status" value="1"/>
</dbReference>
<dbReference type="OMA" id="WTPPTQN"/>
<proteinExistence type="predicted"/>
<evidence type="ECO:0000313" key="4">
    <source>
        <dbReference type="EMBL" id="KHJ30570.1"/>
    </source>
</evidence>
<dbReference type="SMART" id="SM00222">
    <property type="entry name" value="Sec7"/>
    <property type="match status" value="1"/>
</dbReference>
<keyword evidence="5" id="KW-1185">Reference proteome</keyword>
<feature type="region of interest" description="Disordered" evidence="1">
    <location>
        <begin position="1459"/>
        <end position="1489"/>
    </location>
</feature>
<dbReference type="EMBL" id="JNVN01003968">
    <property type="protein sequence ID" value="KHJ30570.1"/>
    <property type="molecule type" value="Genomic_DNA"/>
</dbReference>
<feature type="compositionally biased region" description="Basic and acidic residues" evidence="1">
    <location>
        <begin position="478"/>
        <end position="491"/>
    </location>
</feature>
<sequence length="1631" mass="184067">MRTMLLDEEDEVSTRSRASPCDAKFFLRLDTTLGKTPKDTFSPTRDDENGCAAHTDEQQIFKGSFFNDTTPLSSPRIVENNNSAANQKRYSHELALSPRRAARESLVDHMLLSFDQLKTNHFAPNQAIKKTVGRDFFEVEENIHRAFDDNDSYQSINIPTSHDVRGMKNKTSYIYDAEDFNEVGIYSDQKPNLHQRSSESQFKTSSDMIVEQKLDPLVGYQRLLAQRKSKRSKSHSGSRENKNKSYTDFDYFEPISYQKWARNQSSRSSSFDYKSGFNDARDFNVRGDWNTKYESYQYHIEPHPTKHYSSERDRDASPARTPYSESTSFQKFYPKLETKISIKSMKNTVGQRLPERSDSIATFTASTGPKESFERIENLNQSRKLTHTPGSNKKRQPSHAKLKKESPPSTNAPLPTLPVNLSIQSKDRPGFFRRVFGSSKNHVRNNIHGVNLDNSPPHGSSSSIETVDLPITNPQPIDVKRNSEAQNREEIVSVSHPSPSIPKNLMPRRSSTTTAPEELMPNVDRKPSSFFRRRKKSYSSKATNALANSQTRKAPNDEISFDKVLPTPPTSLPSVLHPYLQTLNPSIDIFSSQDLEDQHDKNNQDTGNDALTSFSPSYDPIPSAKIRPVKECVEETHQNLGLSSILAQQLLKSSNRSRSPTAVFKDSGTNQNSMFYQENNANRGDTSEFNSSYVNHLATHPIGDKSPAYMDRKYVPVSIPTYKNFESSDDGEYAWSRSHPLIPRQQMTESASSIKRTHIARQHSEDWVKISGSKTLTAIEKDDRVWLEPSSDEEESLSSQAGTAESVLLSVQRARSDSKASIDGSIGSITESFEDKKFKLDRPFKNEFTPTVSSDSNINIVYENKISDKNVKDYEIAREIFDGNENSVPKDKAADWLGKEDISFKKILEFYFDLYNFKHLNVLAALRKLCGRLVLKAESQKIDRILLAFSSRWCECNPHHGFKEIDVVYTIAYSLLLLNTDLHVANIEQKMSRTQFIKNTLPTIRKIIIHTFPHNSESTRPTILPGKCVAFENTLDNQEVKIDELLGTEKTSWKSYVKTTAPKSGTDLVSLTSHENENSIDDPGPLVEAPFYGTLRSWEVKLEMILKTSYNSIRNDPLPLYSQHLEKSAVLDPQSKNNLSGTNNNPLRRTPSILSHTPSDTQSYRSRVADSFLRVGNGKRMNKIRSRPRLYTAGSGIGSSRTSLDDQSSIMSPVSSTWSKYSLGKTQTSVSIDSMGSTWPNEKFQQSIGFANAISQAIIREEMVGSPGNMFHELDDINQTPLLEDDSLELHGAPWAKEGLVRHKHHLESLDKRARERNWTEVFAVIEKGYLSLFTFPNKSRRQKTKDKNSPGVVGGGNWQENAQNLGSFLLQQTIASALPSPGYSKARPHVWALSLPTGAVHLFQVGTPDVVQEFVSTANYWGARLSNHPLVGGISNIEYGWSDAIINMFDNKSQLCAKDAPKRPTTSSRNRPSISGQNNGPNIGRLSLDLGTSGVPRPRIFDEKIMISEWTPPTQNMRASNLPEQEQLSALTAYVSGIEEELQEHNKLRGPMLLAFCPRQPNAQKAMANWEKKSAYLLREIVKFTTYIDSLQAALTCKRKIYEEREQKLTENEPVIQELSHSDILMTSNE</sequence>
<feature type="compositionally biased region" description="Polar residues" evidence="1">
    <location>
        <begin position="380"/>
        <end position="391"/>
    </location>
</feature>
<dbReference type="InterPro" id="IPR000904">
    <property type="entry name" value="Sec7_dom"/>
</dbReference>
<evidence type="ECO:0000256" key="1">
    <source>
        <dbReference type="SAM" id="MobiDB-lite"/>
    </source>
</evidence>
<dbReference type="InterPro" id="IPR041681">
    <property type="entry name" value="PH_9"/>
</dbReference>
<feature type="region of interest" description="Disordered" evidence="1">
    <location>
        <begin position="226"/>
        <end position="245"/>
    </location>
</feature>
<dbReference type="Gene3D" id="1.10.1000.11">
    <property type="entry name" value="Arf Nucleotide-binding Site Opener,domain 2"/>
    <property type="match status" value="1"/>
</dbReference>
<dbReference type="GO" id="GO:0051028">
    <property type="term" value="P:mRNA transport"/>
    <property type="evidence" value="ECO:0007669"/>
    <property type="project" value="InterPro"/>
</dbReference>
<feature type="region of interest" description="Disordered" evidence="1">
    <location>
        <begin position="302"/>
        <end position="327"/>
    </location>
</feature>
<feature type="compositionally biased region" description="Polar residues" evidence="1">
    <location>
        <begin position="1198"/>
        <end position="1209"/>
    </location>
</feature>
<feature type="compositionally biased region" description="Polar residues" evidence="1">
    <location>
        <begin position="1134"/>
        <end position="1165"/>
    </location>
</feature>
<feature type="domain" description="SEC7" evidence="2">
    <location>
        <begin position="858"/>
        <end position="1007"/>
    </location>
</feature>
<dbReference type="GO" id="GO:0005634">
    <property type="term" value="C:nucleus"/>
    <property type="evidence" value="ECO:0007669"/>
    <property type="project" value="InterPro"/>
</dbReference>
<accession>A0A0B1NZV4</accession>
<feature type="compositionally biased region" description="Polar residues" evidence="1">
    <location>
        <begin position="407"/>
        <end position="422"/>
    </location>
</feature>
<dbReference type="SUPFAM" id="SSF50729">
    <property type="entry name" value="PH domain-like"/>
    <property type="match status" value="1"/>
</dbReference>
<feature type="compositionally biased region" description="Basic residues" evidence="1">
    <location>
        <begin position="392"/>
        <end position="402"/>
    </location>
</feature>
<feature type="region of interest" description="Disordered" evidence="1">
    <location>
        <begin position="1186"/>
        <end position="1209"/>
    </location>
</feature>
<feature type="compositionally biased region" description="Polar residues" evidence="1">
    <location>
        <begin position="604"/>
        <end position="616"/>
    </location>
</feature>
<dbReference type="Gene3D" id="2.30.29.30">
    <property type="entry name" value="Pleckstrin-homology domain (PH domain)/Phosphotyrosine-binding domain (PTB)"/>
    <property type="match status" value="1"/>
</dbReference>
<dbReference type="InterPro" id="IPR011993">
    <property type="entry name" value="PH-like_dom_sf"/>
</dbReference>
<evidence type="ECO:0000259" key="2">
    <source>
        <dbReference type="PROSITE" id="PS50190"/>
    </source>
</evidence>
<feature type="region of interest" description="Disordered" evidence="1">
    <location>
        <begin position="380"/>
        <end position="422"/>
    </location>
</feature>
<dbReference type="InterPro" id="IPR005637">
    <property type="entry name" value="TAP_C_dom"/>
</dbReference>
<dbReference type="CDD" id="cd00171">
    <property type="entry name" value="Sec7"/>
    <property type="match status" value="1"/>
</dbReference>
<dbReference type="STRING" id="52586.A0A0B1NZV4"/>
<dbReference type="HOGENOM" id="CLU_001772_0_0_1"/>
<dbReference type="Pfam" id="PF01369">
    <property type="entry name" value="Sec7"/>
    <property type="match status" value="1"/>
</dbReference>
<feature type="region of interest" description="Disordered" evidence="1">
    <location>
        <begin position="1129"/>
        <end position="1167"/>
    </location>
</feature>
<feature type="domain" description="TAP-C" evidence="3">
    <location>
        <begin position="843"/>
        <end position="896"/>
    </location>
</feature>
<dbReference type="GO" id="GO:0032012">
    <property type="term" value="P:regulation of ARF protein signal transduction"/>
    <property type="evidence" value="ECO:0007669"/>
    <property type="project" value="InterPro"/>
</dbReference>
<feature type="region of interest" description="Disordered" evidence="1">
    <location>
        <begin position="468"/>
        <end position="557"/>
    </location>
</feature>
<feature type="region of interest" description="Disordered" evidence="1">
    <location>
        <begin position="596"/>
        <end position="619"/>
    </location>
</feature>
<evidence type="ECO:0000259" key="3">
    <source>
        <dbReference type="PROSITE" id="PS51281"/>
    </source>
</evidence>
<dbReference type="PROSITE" id="PS51281">
    <property type="entry name" value="TAP_C"/>
    <property type="match status" value="1"/>
</dbReference>
<dbReference type="InterPro" id="IPR035999">
    <property type="entry name" value="Sec7_dom_sf"/>
</dbReference>
<protein>
    <submittedName>
        <fullName evidence="4">Putative sec7 domain-containing protein</fullName>
    </submittedName>
</protein>
<dbReference type="Pfam" id="PF15410">
    <property type="entry name" value="PH_9"/>
    <property type="match status" value="1"/>
</dbReference>
<feature type="compositionally biased region" description="Basic and acidic residues" evidence="1">
    <location>
        <begin position="302"/>
        <end position="317"/>
    </location>
</feature>
<dbReference type="SUPFAM" id="SSF48425">
    <property type="entry name" value="Sec7 domain"/>
    <property type="match status" value="1"/>
</dbReference>
<dbReference type="PANTHER" id="PTHR10663">
    <property type="entry name" value="GUANYL-NUCLEOTIDE EXCHANGE FACTOR"/>
    <property type="match status" value="1"/>
</dbReference>